<name>A0A645GFC4_9ZZZZ</name>
<accession>A0A645GFC4</accession>
<protein>
    <submittedName>
        <fullName evidence="1">Uncharacterized protein</fullName>
    </submittedName>
</protein>
<dbReference type="EMBL" id="VSSQ01074856">
    <property type="protein sequence ID" value="MPN25621.1"/>
    <property type="molecule type" value="Genomic_DNA"/>
</dbReference>
<proteinExistence type="predicted"/>
<gene>
    <name evidence="1" type="ORF">SDC9_173033</name>
</gene>
<organism evidence="1">
    <name type="scientific">bioreactor metagenome</name>
    <dbReference type="NCBI Taxonomy" id="1076179"/>
    <lineage>
        <taxon>unclassified sequences</taxon>
        <taxon>metagenomes</taxon>
        <taxon>ecological metagenomes</taxon>
    </lineage>
</organism>
<sequence>MHGGQMHIGSHGNRFVYLVDLFIRFNISLIGHCHNEGSAAPACHFAGMIAQVFRELQHMLTPVGRQIPDMTWVCIVDHLPEVRQAPCRTNSGQLRQLSDSGLRAGPHDRVDGWIIPEDTFFICIQIDPANQAGFAETEIIKEGTVLPVKVGIIDIVDTALAIPDEQSV</sequence>
<comment type="caution">
    <text evidence="1">The sequence shown here is derived from an EMBL/GenBank/DDBJ whole genome shotgun (WGS) entry which is preliminary data.</text>
</comment>
<evidence type="ECO:0000313" key="1">
    <source>
        <dbReference type="EMBL" id="MPN25621.1"/>
    </source>
</evidence>
<reference evidence="1" key="1">
    <citation type="submission" date="2019-08" db="EMBL/GenBank/DDBJ databases">
        <authorList>
            <person name="Kucharzyk K."/>
            <person name="Murdoch R.W."/>
            <person name="Higgins S."/>
            <person name="Loffler F."/>
        </authorList>
    </citation>
    <scope>NUCLEOTIDE SEQUENCE</scope>
</reference>
<dbReference type="AlphaFoldDB" id="A0A645GFC4"/>